<dbReference type="EMBL" id="CP071770">
    <property type="protein sequence ID" value="QTD62917.1"/>
    <property type="molecule type" value="Genomic_DNA"/>
</dbReference>
<proteinExistence type="predicted"/>
<dbReference type="PANTHER" id="PTHR40518:SF1">
    <property type="entry name" value="ACETOACETATE DECARBOXYLASE"/>
    <property type="match status" value="1"/>
</dbReference>
<reference evidence="1 2" key="1">
    <citation type="journal article" date="2020" name="Front. Cell. Infect. Microbiol.">
        <title>Characterization of Three Porcine Acinetobacter towneri Strains Co-Harboring tet(X3) and bla OXA-58.</title>
        <authorList>
            <person name="Ma J."/>
            <person name="Wang J."/>
            <person name="Feng J."/>
            <person name="Liu Y."/>
            <person name="Yang B."/>
            <person name="Li R."/>
            <person name="Bai L."/>
            <person name="He T."/>
            <person name="Wang X."/>
            <person name="Yang Z."/>
        </authorList>
    </citation>
    <scope>NUCLEOTIDE SEQUENCE [LARGE SCALE GENOMIC DNA]</scope>
    <source>
        <strain evidence="1 2">GX5</strain>
    </source>
</reference>
<protein>
    <submittedName>
        <fullName evidence="1">Acetoacetate decarboxylase family protein</fullName>
    </submittedName>
</protein>
<accession>A0ABX7TH18</accession>
<dbReference type="Proteomes" id="UP000663954">
    <property type="component" value="Chromosome"/>
</dbReference>
<dbReference type="Pfam" id="PF06314">
    <property type="entry name" value="ADC"/>
    <property type="match status" value="1"/>
</dbReference>
<evidence type="ECO:0000313" key="1">
    <source>
        <dbReference type="EMBL" id="QTD62917.1"/>
    </source>
</evidence>
<dbReference type="InterPro" id="IPR010451">
    <property type="entry name" value="Acetoacetate_decarboxylase"/>
</dbReference>
<sequence>MRLCPAPWQLQGEAYILNYWLSPHFLNLAQPFGLAPSFLGRLVQVMWVRYNASPIGAYDELLILDHPLFRQRRLSTIPKIFVSTESSVQHGQQLWGIPKELASFDWDIQDRQMSCKIQHADLQFAIQLEKCNTQRSFIDSHYIPAALLKIQQTWQGKSYQFNPSFRGRLIPLKHASWQSNPSLFPDFNQARFINGFYVPEFELTFPEAEISTLV</sequence>
<dbReference type="SUPFAM" id="SSF160104">
    <property type="entry name" value="Acetoacetate decarboxylase-like"/>
    <property type="match status" value="1"/>
</dbReference>
<evidence type="ECO:0000313" key="2">
    <source>
        <dbReference type="Proteomes" id="UP000663954"/>
    </source>
</evidence>
<keyword evidence="2" id="KW-1185">Reference proteome</keyword>
<name>A0ABX7TH18_9GAMM</name>
<dbReference type="InterPro" id="IPR023375">
    <property type="entry name" value="ADC_dom_sf"/>
</dbReference>
<dbReference type="PANTHER" id="PTHR40518">
    <property type="entry name" value="ACETOACETATE DECARBOXYLASE"/>
    <property type="match status" value="1"/>
</dbReference>
<dbReference type="Gene3D" id="2.40.400.10">
    <property type="entry name" value="Acetoacetate decarboxylase-like"/>
    <property type="match status" value="1"/>
</dbReference>
<organism evidence="1 2">
    <name type="scientific">Acinetobacter towneri</name>
    <dbReference type="NCBI Taxonomy" id="202956"/>
    <lineage>
        <taxon>Bacteria</taxon>
        <taxon>Pseudomonadati</taxon>
        <taxon>Pseudomonadota</taxon>
        <taxon>Gammaproteobacteria</taxon>
        <taxon>Moraxellales</taxon>
        <taxon>Moraxellaceae</taxon>
        <taxon>Acinetobacter</taxon>
    </lineage>
</organism>
<dbReference type="RefSeq" id="WP_167846493.1">
    <property type="nucleotide sequence ID" value="NZ_CP048014.1"/>
</dbReference>
<gene>
    <name evidence="1" type="ORF">J4G45_01485</name>
</gene>
<dbReference type="GeneID" id="64221860"/>